<dbReference type="GO" id="GO:0005886">
    <property type="term" value="C:plasma membrane"/>
    <property type="evidence" value="ECO:0007669"/>
    <property type="project" value="UniProtKB-SubCell"/>
</dbReference>
<evidence type="ECO:0000313" key="12">
    <source>
        <dbReference type="Proteomes" id="UP000445582"/>
    </source>
</evidence>
<keyword evidence="5 9" id="KW-0812">Transmembrane</keyword>
<evidence type="ECO:0000256" key="9">
    <source>
        <dbReference type="SAM" id="Phobius"/>
    </source>
</evidence>
<dbReference type="RefSeq" id="WP_160672728.1">
    <property type="nucleotide sequence ID" value="NZ_WTYN01000001.1"/>
</dbReference>
<dbReference type="PANTHER" id="PTHR30576">
    <property type="entry name" value="COLANIC BIOSYNTHESIS UDP-GLUCOSE LIPID CARRIER TRANSFERASE"/>
    <property type="match status" value="1"/>
</dbReference>
<evidence type="ECO:0000256" key="8">
    <source>
        <dbReference type="ARBA" id="ARBA00023169"/>
    </source>
</evidence>
<keyword evidence="3" id="KW-1003">Cell membrane</keyword>
<dbReference type="Pfam" id="PF02397">
    <property type="entry name" value="Bac_transf"/>
    <property type="match status" value="1"/>
</dbReference>
<dbReference type="InterPro" id="IPR003362">
    <property type="entry name" value="Bact_transf"/>
</dbReference>
<dbReference type="PANTHER" id="PTHR30576:SF4">
    <property type="entry name" value="UNDECAPRENYL-PHOSPHATE GALACTOSE PHOSPHOTRANSFERASE"/>
    <property type="match status" value="1"/>
</dbReference>
<evidence type="ECO:0000313" key="11">
    <source>
        <dbReference type="EMBL" id="MXO62535.1"/>
    </source>
</evidence>
<evidence type="ECO:0000256" key="2">
    <source>
        <dbReference type="ARBA" id="ARBA00006464"/>
    </source>
</evidence>
<protein>
    <submittedName>
        <fullName evidence="11">Sugar transferase</fullName>
    </submittedName>
</protein>
<proteinExistence type="inferred from homology"/>
<keyword evidence="12" id="KW-1185">Reference proteome</keyword>
<feature type="transmembrane region" description="Helical" evidence="9">
    <location>
        <begin position="66"/>
        <end position="92"/>
    </location>
</feature>
<evidence type="ECO:0000256" key="3">
    <source>
        <dbReference type="ARBA" id="ARBA00022475"/>
    </source>
</evidence>
<dbReference type="AlphaFoldDB" id="A0A844YG92"/>
<comment type="caution">
    <text evidence="11">The sequence shown here is derived from an EMBL/GenBank/DDBJ whole genome shotgun (WGS) entry which is preliminary data.</text>
</comment>
<evidence type="ECO:0000256" key="4">
    <source>
        <dbReference type="ARBA" id="ARBA00022679"/>
    </source>
</evidence>
<evidence type="ECO:0000256" key="7">
    <source>
        <dbReference type="ARBA" id="ARBA00023136"/>
    </source>
</evidence>
<sequence>MAATNLDNATNDNPPVLPPAPLVASALSAPEEMVLITPGHVDAGSFVSVASAPAVISQRFSRTSRVIDIVGATALLLFLLPFMLVLAVATFLSTAASPIFAHTRVGRNGRPFGCYKFRTMYPDAEERLRDLLASDSRLRREWEAEHKLRNDPRVTRLGRIMRVTSLDELPQLLNVIKGEMSLVGPRPIVTEELPRYGRYRTSYLALRPGLTGLWQVSGRSGTTYRRRVATDHVYALNKCLTLDLRIIFATIPAVLRQRGAC</sequence>
<gene>
    <name evidence="11" type="ORF">GRI48_05870</name>
</gene>
<evidence type="ECO:0000256" key="5">
    <source>
        <dbReference type="ARBA" id="ARBA00022692"/>
    </source>
</evidence>
<comment type="subcellular location">
    <subcellularLocation>
        <location evidence="1">Cell membrane</location>
    </subcellularLocation>
</comment>
<name>A0A844YG92_9SPHN</name>
<evidence type="ECO:0000259" key="10">
    <source>
        <dbReference type="Pfam" id="PF02397"/>
    </source>
</evidence>
<dbReference type="OrthoDB" id="9808602at2"/>
<dbReference type="EMBL" id="WTYN01000001">
    <property type="protein sequence ID" value="MXO62535.1"/>
    <property type="molecule type" value="Genomic_DNA"/>
</dbReference>
<dbReference type="Proteomes" id="UP000445582">
    <property type="component" value="Unassembled WGS sequence"/>
</dbReference>
<feature type="domain" description="Bacterial sugar transferase" evidence="10">
    <location>
        <begin position="65"/>
        <end position="255"/>
    </location>
</feature>
<keyword evidence="7 9" id="KW-0472">Membrane</keyword>
<evidence type="ECO:0000256" key="6">
    <source>
        <dbReference type="ARBA" id="ARBA00022989"/>
    </source>
</evidence>
<evidence type="ECO:0000256" key="1">
    <source>
        <dbReference type="ARBA" id="ARBA00004236"/>
    </source>
</evidence>
<accession>A0A844YG92</accession>
<reference evidence="11 12" key="1">
    <citation type="submission" date="2019-12" db="EMBL/GenBank/DDBJ databases">
        <title>Genomic-based taxomic classification of the family Erythrobacteraceae.</title>
        <authorList>
            <person name="Xu L."/>
        </authorList>
    </citation>
    <scope>NUCLEOTIDE SEQUENCE [LARGE SCALE GENOMIC DNA]</scope>
    <source>
        <strain evidence="11 12">MCCC 1A09965</strain>
    </source>
</reference>
<keyword evidence="4 11" id="KW-0808">Transferase</keyword>
<keyword evidence="8" id="KW-0270">Exopolysaccharide synthesis</keyword>
<keyword evidence="6 9" id="KW-1133">Transmembrane helix</keyword>
<dbReference type="GO" id="GO:0000271">
    <property type="term" value="P:polysaccharide biosynthetic process"/>
    <property type="evidence" value="ECO:0007669"/>
    <property type="project" value="UniProtKB-KW"/>
</dbReference>
<organism evidence="11 12">
    <name type="scientific">Qipengyuania oceanensis</name>
    <dbReference type="NCBI Taxonomy" id="1463597"/>
    <lineage>
        <taxon>Bacteria</taxon>
        <taxon>Pseudomonadati</taxon>
        <taxon>Pseudomonadota</taxon>
        <taxon>Alphaproteobacteria</taxon>
        <taxon>Sphingomonadales</taxon>
        <taxon>Erythrobacteraceae</taxon>
        <taxon>Qipengyuania</taxon>
    </lineage>
</organism>
<comment type="similarity">
    <text evidence="2">Belongs to the bacterial sugar transferase family.</text>
</comment>
<dbReference type="GO" id="GO:0016780">
    <property type="term" value="F:phosphotransferase activity, for other substituted phosphate groups"/>
    <property type="evidence" value="ECO:0007669"/>
    <property type="project" value="TreeGrafter"/>
</dbReference>